<dbReference type="PROSITE" id="PS50994">
    <property type="entry name" value="INTEGRASE"/>
    <property type="match status" value="1"/>
</dbReference>
<feature type="domain" description="Integrase catalytic" evidence="2">
    <location>
        <begin position="216"/>
        <end position="421"/>
    </location>
</feature>
<feature type="region of interest" description="Disordered" evidence="1">
    <location>
        <begin position="561"/>
        <end position="609"/>
    </location>
</feature>
<organism evidence="3 4">
    <name type="scientific">Vibrio tritonius</name>
    <dbReference type="NCBI Taxonomy" id="1435069"/>
    <lineage>
        <taxon>Bacteria</taxon>
        <taxon>Pseudomonadati</taxon>
        <taxon>Pseudomonadota</taxon>
        <taxon>Gammaproteobacteria</taxon>
        <taxon>Vibrionales</taxon>
        <taxon>Vibrionaceae</taxon>
        <taxon>Vibrio</taxon>
    </lineage>
</organism>
<dbReference type="RefSeq" id="WP_225250627.1">
    <property type="nucleotide sequence ID" value="NZ_JAIWIU010000067.1"/>
</dbReference>
<dbReference type="InterPro" id="IPR036397">
    <property type="entry name" value="RNaseH_sf"/>
</dbReference>
<dbReference type="InterPro" id="IPR001584">
    <property type="entry name" value="Integrase_cat-core"/>
</dbReference>
<evidence type="ECO:0000259" key="2">
    <source>
        <dbReference type="PROSITE" id="PS50994"/>
    </source>
</evidence>
<dbReference type="SUPFAM" id="SSF53098">
    <property type="entry name" value="Ribonuclease H-like"/>
    <property type="match status" value="1"/>
</dbReference>
<sequence length="609" mass="70426">MPKKSFSNFNRKAKLDVAANQKEAVDIDRLPNDVLAEDATYTDLTVFPDQVATEITFRLKILRYLGKVCDNITAKTIEPHRVELQRCNDKKIPSAITIYRWWLNFSQSDYNPTCLAPNFKGRGNREPKVSKIVDALMEQAVEGVISGKKINVSSAYRRVRRKVRQYNVKNGTKHKYPKYESLRKRVNKKTPFEILSAKKGVRVAKREFRKMGKKILTSYALERVEVDHTVLDVFIVHEEYRIPLGRPYLTQLVDCYSKAVVGFYLGFEPPSYVSVSLALKNAIQRKDSLLSSYPSVKNEWLCYGIMDLLVTDNGKEFLSNAFDAACETLLITVHQNKVETPDNKPHVERNYGTVNTNVLDDLPGKAFSHYIHREGYDSIGEATLTLSELKEIYLIWLVDIYHKRPNQRGTNCPNVAWKRGCEEWEPEEFTGTTAELDFKFAILDKKKLSKSGITVYVDLTYSSERLAEYRGSKGNHVVTFKYNPECMGHIWVLDEDANEYFTVPAIDYAYASTISLWQHKFNIKYQRNLNLAEYDEDAEIDAEIRMEEVAEESIVKTKKIRNRRRGARYQENTERANSQNQKSFEKTEQGHHQEEEDVDDENAWGIDYL</sequence>
<dbReference type="EMBL" id="JAIWIU010000067">
    <property type="protein sequence ID" value="MCA2016673.1"/>
    <property type="molecule type" value="Genomic_DNA"/>
</dbReference>
<gene>
    <name evidence="3" type="ORF">LDJ79_11170</name>
</gene>
<keyword evidence="4" id="KW-1185">Reference proteome</keyword>
<comment type="caution">
    <text evidence="3">The sequence shown here is derived from an EMBL/GenBank/DDBJ whole genome shotgun (WGS) entry which is preliminary data.</text>
</comment>
<name>A0ABS7YLW6_9VIBR</name>
<accession>A0ABS7YLW6</accession>
<dbReference type="Proteomes" id="UP001199044">
    <property type="component" value="Unassembled WGS sequence"/>
</dbReference>
<evidence type="ECO:0000313" key="4">
    <source>
        <dbReference type="Proteomes" id="UP001199044"/>
    </source>
</evidence>
<evidence type="ECO:0000313" key="3">
    <source>
        <dbReference type="EMBL" id="MCA2016673.1"/>
    </source>
</evidence>
<dbReference type="InterPro" id="IPR012337">
    <property type="entry name" value="RNaseH-like_sf"/>
</dbReference>
<proteinExistence type="predicted"/>
<dbReference type="Gene3D" id="3.30.420.10">
    <property type="entry name" value="Ribonuclease H-like superfamily/Ribonuclease H"/>
    <property type="match status" value="1"/>
</dbReference>
<protein>
    <submittedName>
        <fullName evidence="3">Transposase family protein</fullName>
    </submittedName>
</protein>
<feature type="compositionally biased region" description="Basic and acidic residues" evidence="1">
    <location>
        <begin position="583"/>
        <end position="594"/>
    </location>
</feature>
<reference evidence="4" key="1">
    <citation type="submission" date="2023-07" db="EMBL/GenBank/DDBJ databases">
        <title>Molecular identification of indigenous halophilic bacteria isolated from red sea cost, biodegradation of synthetic dyes and assessment of degraded metabolite toxicity.</title>
        <authorList>
            <person name="Chaieb K."/>
            <person name="Altayb H.N."/>
        </authorList>
    </citation>
    <scope>NUCLEOTIDE SEQUENCE [LARGE SCALE GENOMIC DNA]</scope>
    <source>
        <strain evidence="4">K20</strain>
    </source>
</reference>
<evidence type="ECO:0000256" key="1">
    <source>
        <dbReference type="SAM" id="MobiDB-lite"/>
    </source>
</evidence>